<dbReference type="Gene3D" id="1.10.110.10">
    <property type="entry name" value="Plant lipid-transfer and hydrophobic proteins"/>
    <property type="match status" value="2"/>
</dbReference>
<evidence type="ECO:0000256" key="3">
    <source>
        <dbReference type="ARBA" id="ARBA00022622"/>
    </source>
</evidence>
<evidence type="ECO:0000256" key="1">
    <source>
        <dbReference type="ARBA" id="ARBA00004609"/>
    </source>
</evidence>
<dbReference type="CDD" id="cd00010">
    <property type="entry name" value="AAI_LTSS"/>
    <property type="match status" value="2"/>
</dbReference>
<feature type="domain" description="Bifunctional inhibitor/plant lipid transfer protein/seed storage helical" evidence="10">
    <location>
        <begin position="29"/>
        <end position="106"/>
    </location>
</feature>
<comment type="subcellular location">
    <subcellularLocation>
        <location evidence="1">Cell membrane</location>
        <topology evidence="1">Lipid-anchor</topology>
        <topology evidence="1">GPI-anchor</topology>
    </subcellularLocation>
</comment>
<feature type="compositionally biased region" description="Low complexity" evidence="8">
    <location>
        <begin position="187"/>
        <end position="201"/>
    </location>
</feature>
<feature type="region of interest" description="Disordered" evidence="8">
    <location>
        <begin position="174"/>
        <end position="232"/>
    </location>
</feature>
<evidence type="ECO:0000256" key="8">
    <source>
        <dbReference type="SAM" id="MobiDB-lite"/>
    </source>
</evidence>
<evidence type="ECO:0000313" key="12">
    <source>
        <dbReference type="Proteomes" id="UP001055439"/>
    </source>
</evidence>
<sequence length="488" mass="51317">MAKKAFQVGLALAVMTIVLSGLASAQSGCTTAIISLAPCLSYITGNSSAPSSSCCSQLASVVKSEPACLCSVLNGGASSFGITVNQTRALAMPAACKVQTPPVSDCGRWTGEIPDSFTGDSSNTGPIHTIISEIRCRRWIEGNPGDYLRWQLLQTISSSDAFNPLPRRLRLLHRPLRPPQEELDPVAGGPAKSPTTPATPADLARGTPFTPSSLRAEGGPMATPATTSAGTSYKSAPSPMLSILFLAACQPPHIPRHLRRSAKTREMAKKAFQVGLELVVMTIVLSGLASAQSGCTTAIISLAPCLSYITGNSSAPSSSCCSQLASVVKSEPACLCSVLNGGASSFGITVNQTRALAMPAACKVQTPPVSDRCRWTGKVPDIFTSNTGDSGQSRTSDAIISEGRRWIEGNPSDGFRWHFLHANSFSDALDPLPRRLRLLHQPLSLLPLISCTCLRPSSCVLCSRAQKPNLNLNLLNALFGSKLDEALA</sequence>
<evidence type="ECO:0000256" key="2">
    <source>
        <dbReference type="ARBA" id="ARBA00009748"/>
    </source>
</evidence>
<evidence type="ECO:0000256" key="9">
    <source>
        <dbReference type="SAM" id="SignalP"/>
    </source>
</evidence>
<keyword evidence="12" id="KW-1185">Reference proteome</keyword>
<dbReference type="GO" id="GO:0005886">
    <property type="term" value="C:plasma membrane"/>
    <property type="evidence" value="ECO:0007669"/>
    <property type="project" value="UniProtKB-SubCell"/>
</dbReference>
<keyword evidence="3" id="KW-0472">Membrane</keyword>
<dbReference type="PANTHER" id="PTHR33044">
    <property type="entry name" value="BIFUNCTIONAL INHIBITOR/LIPID-TRANSFER PROTEIN/SEED STORAGE 2S ALBUMIN SUPERFAMILY PROTEIN-RELATED"/>
    <property type="match status" value="1"/>
</dbReference>
<dbReference type="InterPro" id="IPR000528">
    <property type="entry name" value="Plant_nsLTP"/>
</dbReference>
<dbReference type="Pfam" id="PF14368">
    <property type="entry name" value="LTP_2"/>
    <property type="match status" value="2"/>
</dbReference>
<proteinExistence type="inferred from homology"/>
<dbReference type="GO" id="GO:0098552">
    <property type="term" value="C:side of membrane"/>
    <property type="evidence" value="ECO:0007669"/>
    <property type="project" value="UniProtKB-KW"/>
</dbReference>
<dbReference type="Proteomes" id="UP001055439">
    <property type="component" value="Chromosome 2"/>
</dbReference>
<dbReference type="InterPro" id="IPR016140">
    <property type="entry name" value="Bifunc_inhib/LTP/seed_store"/>
</dbReference>
<keyword evidence="7" id="KW-0449">Lipoprotein</keyword>
<dbReference type="PRINTS" id="PR00382">
    <property type="entry name" value="LIPIDTRNSFER"/>
</dbReference>
<keyword evidence="5" id="KW-1015">Disulfide bond</keyword>
<organism evidence="11 12">
    <name type="scientific">Musa troglodytarum</name>
    <name type="common">fe'i banana</name>
    <dbReference type="NCBI Taxonomy" id="320322"/>
    <lineage>
        <taxon>Eukaryota</taxon>
        <taxon>Viridiplantae</taxon>
        <taxon>Streptophyta</taxon>
        <taxon>Embryophyta</taxon>
        <taxon>Tracheophyta</taxon>
        <taxon>Spermatophyta</taxon>
        <taxon>Magnoliopsida</taxon>
        <taxon>Liliopsida</taxon>
        <taxon>Zingiberales</taxon>
        <taxon>Musaceae</taxon>
        <taxon>Musa</taxon>
    </lineage>
</organism>
<evidence type="ECO:0000259" key="10">
    <source>
        <dbReference type="SMART" id="SM00499"/>
    </source>
</evidence>
<keyword evidence="6" id="KW-0325">Glycoprotein</keyword>
<dbReference type="AlphaFoldDB" id="A0A9E7F2M4"/>
<dbReference type="GO" id="GO:0006869">
    <property type="term" value="P:lipid transport"/>
    <property type="evidence" value="ECO:0007669"/>
    <property type="project" value="InterPro"/>
</dbReference>
<dbReference type="InterPro" id="IPR036312">
    <property type="entry name" value="Bifun_inhib/LTP/seed_sf"/>
</dbReference>
<dbReference type="FunFam" id="1.10.110.10:FF:000001">
    <property type="entry name" value="Bifunctional inhibitor/lipid-transfer protein/seed storage 2S albumin superfamily protein"/>
    <property type="match status" value="2"/>
</dbReference>
<name>A0A9E7F2M4_9LILI</name>
<comment type="similarity">
    <text evidence="2">Belongs to the plant LTP family.</text>
</comment>
<dbReference type="InterPro" id="IPR043325">
    <property type="entry name" value="LTSS"/>
</dbReference>
<accession>A0A9E7F2M4</accession>
<evidence type="ECO:0000256" key="6">
    <source>
        <dbReference type="ARBA" id="ARBA00023180"/>
    </source>
</evidence>
<gene>
    <name evidence="11" type="ORF">MUK42_28147</name>
</gene>
<dbReference type="GO" id="GO:0008289">
    <property type="term" value="F:lipid binding"/>
    <property type="evidence" value="ECO:0007669"/>
    <property type="project" value="InterPro"/>
</dbReference>
<dbReference type="EMBL" id="CP097504">
    <property type="protein sequence ID" value="URD87506.1"/>
    <property type="molecule type" value="Genomic_DNA"/>
</dbReference>
<feature type="domain" description="Bifunctional inhibitor/plant lipid transfer protein/seed storage helical" evidence="10">
    <location>
        <begin position="295"/>
        <end position="373"/>
    </location>
</feature>
<evidence type="ECO:0000256" key="4">
    <source>
        <dbReference type="ARBA" id="ARBA00022729"/>
    </source>
</evidence>
<dbReference type="SUPFAM" id="SSF47699">
    <property type="entry name" value="Bifunctional inhibitor/lipid-transfer protein/seed storage 2S albumin"/>
    <property type="match status" value="2"/>
</dbReference>
<dbReference type="SMART" id="SM00499">
    <property type="entry name" value="AAI"/>
    <property type="match status" value="2"/>
</dbReference>
<keyword evidence="3" id="KW-0336">GPI-anchor</keyword>
<feature type="chain" id="PRO_5039702382" evidence="9">
    <location>
        <begin position="26"/>
        <end position="488"/>
    </location>
</feature>
<evidence type="ECO:0000256" key="5">
    <source>
        <dbReference type="ARBA" id="ARBA00023157"/>
    </source>
</evidence>
<feature type="signal peptide" evidence="9">
    <location>
        <begin position="1"/>
        <end position="25"/>
    </location>
</feature>
<evidence type="ECO:0000313" key="11">
    <source>
        <dbReference type="EMBL" id="URD87506.1"/>
    </source>
</evidence>
<protein>
    <submittedName>
        <fullName evidence="11">Protease inhibitor seed storage LTP family protein</fullName>
    </submittedName>
</protein>
<dbReference type="OrthoDB" id="911994at2759"/>
<reference evidence="11" key="1">
    <citation type="submission" date="2022-05" db="EMBL/GenBank/DDBJ databases">
        <title>The Musa troglodytarum L. genome provides insights into the mechanism of non-climacteric behaviour and enrichment of carotenoids.</title>
        <authorList>
            <person name="Wang J."/>
        </authorList>
    </citation>
    <scope>NUCLEOTIDE SEQUENCE</scope>
    <source>
        <tissue evidence="11">Leaf</tissue>
    </source>
</reference>
<evidence type="ECO:0000256" key="7">
    <source>
        <dbReference type="ARBA" id="ARBA00023288"/>
    </source>
</evidence>
<keyword evidence="4 9" id="KW-0732">Signal</keyword>